<protein>
    <submittedName>
        <fullName evidence="2">Uncharacterized protein</fullName>
    </submittedName>
</protein>
<comment type="caution">
    <text evidence="2">The sequence shown here is derived from an EMBL/GenBank/DDBJ whole genome shotgun (WGS) entry which is preliminary data.</text>
</comment>
<feature type="region of interest" description="Disordered" evidence="1">
    <location>
        <begin position="1"/>
        <end position="32"/>
    </location>
</feature>
<reference evidence="2" key="1">
    <citation type="journal article" date="2014" name="Front. Microbiol.">
        <title>High frequency of phylogenetically diverse reductive dehalogenase-homologous genes in deep subseafloor sedimentary metagenomes.</title>
        <authorList>
            <person name="Kawai M."/>
            <person name="Futagami T."/>
            <person name="Toyoda A."/>
            <person name="Takaki Y."/>
            <person name="Nishi S."/>
            <person name="Hori S."/>
            <person name="Arai W."/>
            <person name="Tsubouchi T."/>
            <person name="Morono Y."/>
            <person name="Uchiyama I."/>
            <person name="Ito T."/>
            <person name="Fujiyama A."/>
            <person name="Inagaki F."/>
            <person name="Takami H."/>
        </authorList>
    </citation>
    <scope>NUCLEOTIDE SEQUENCE</scope>
    <source>
        <strain evidence="2">Expedition CK06-06</strain>
    </source>
</reference>
<evidence type="ECO:0000313" key="2">
    <source>
        <dbReference type="EMBL" id="GAH41634.1"/>
    </source>
</evidence>
<evidence type="ECO:0000256" key="1">
    <source>
        <dbReference type="SAM" id="MobiDB-lite"/>
    </source>
</evidence>
<feature type="non-terminal residue" evidence="2">
    <location>
        <position position="1"/>
    </location>
</feature>
<organism evidence="2">
    <name type="scientific">marine sediment metagenome</name>
    <dbReference type="NCBI Taxonomy" id="412755"/>
    <lineage>
        <taxon>unclassified sequences</taxon>
        <taxon>metagenomes</taxon>
        <taxon>ecological metagenomes</taxon>
    </lineage>
</organism>
<feature type="compositionally biased region" description="Basic residues" evidence="1">
    <location>
        <begin position="22"/>
        <end position="32"/>
    </location>
</feature>
<accession>X1GJ46</accession>
<name>X1GJ46_9ZZZZ</name>
<sequence length="32" mass="3855">HETKKQADKKRPKIQGPQHICIHQKRNHVPHH</sequence>
<dbReference type="AlphaFoldDB" id="X1GJ46"/>
<gene>
    <name evidence="2" type="ORF">S03H2_20999</name>
</gene>
<dbReference type="EMBL" id="BARU01011137">
    <property type="protein sequence ID" value="GAH41634.1"/>
    <property type="molecule type" value="Genomic_DNA"/>
</dbReference>
<proteinExistence type="predicted"/>